<dbReference type="EMBL" id="CACTIH010000056">
    <property type="protein sequence ID" value="CAA2944511.1"/>
    <property type="molecule type" value="Genomic_DNA"/>
</dbReference>
<dbReference type="PANTHER" id="PTHR45868">
    <property type="entry name" value="HEAVY METAL-ASSOCIATED ISOPRENYLATED PLANT PROTEIN 33-RELATED"/>
    <property type="match status" value="1"/>
</dbReference>
<evidence type="ECO:0000256" key="3">
    <source>
        <dbReference type="ARBA" id="ARBA00022723"/>
    </source>
</evidence>
<dbReference type="PANTHER" id="PTHR45868:SF80">
    <property type="entry name" value="F15K9.8-RELATED"/>
    <property type="match status" value="1"/>
</dbReference>
<evidence type="ECO:0000256" key="5">
    <source>
        <dbReference type="ARBA" id="ARBA00024045"/>
    </source>
</evidence>
<evidence type="ECO:0000256" key="6">
    <source>
        <dbReference type="SAM" id="MobiDB-lite"/>
    </source>
</evidence>
<proteinExistence type="inferred from homology"/>
<keyword evidence="4" id="KW-0449">Lipoprotein</keyword>
<keyword evidence="2" id="KW-0488">Methylation</keyword>
<dbReference type="OrthoDB" id="912363at2759"/>
<keyword evidence="9" id="KW-1185">Reference proteome</keyword>
<keyword evidence="3" id="KW-0479">Metal-binding</keyword>
<dbReference type="GO" id="GO:0046872">
    <property type="term" value="F:metal ion binding"/>
    <property type="evidence" value="ECO:0007669"/>
    <property type="project" value="UniProtKB-KW"/>
</dbReference>
<evidence type="ECO:0000256" key="2">
    <source>
        <dbReference type="ARBA" id="ARBA00022481"/>
    </source>
</evidence>
<comment type="caution">
    <text evidence="8">The sequence shown here is derived from an EMBL/GenBank/DDBJ whole genome shotgun (WGS) entry which is preliminary data.</text>
</comment>
<sequence length="233" mass="26680">MADQPTDSKIEVKVKVKVKVNLKCCKACPKKLEKALSKLTGVSSLTINIEENLVSVSGTVHPDTIIKIIHAKLAKKAELVSYDPQSTKDDEVKPKNTKAEEDKDLNDKSKSQHKGKMHKSCCCQDGNCHKMENNVHKCEEYEGLPQIKDFVCRDYFCKLHPRSRTITDKVPENESSARLYGYMPNYAPQYYGGPSPSYPIRGSYYPRLYPERPPAQYQYYQPPRRPHPLYGFY</sequence>
<reference evidence="8 9" key="1">
    <citation type="submission" date="2019-12" db="EMBL/GenBank/DDBJ databases">
        <authorList>
            <person name="Alioto T."/>
            <person name="Alioto T."/>
            <person name="Gomez Garrido J."/>
        </authorList>
    </citation>
    <scope>NUCLEOTIDE SEQUENCE [LARGE SCALE GENOMIC DNA]</scope>
</reference>
<dbReference type="Pfam" id="PF00403">
    <property type="entry name" value="HMA"/>
    <property type="match status" value="1"/>
</dbReference>
<feature type="region of interest" description="Disordered" evidence="6">
    <location>
        <begin position="83"/>
        <end position="118"/>
    </location>
</feature>
<gene>
    <name evidence="8" type="ORF">OLEA9_A049210</name>
</gene>
<evidence type="ECO:0000256" key="4">
    <source>
        <dbReference type="ARBA" id="ARBA00023289"/>
    </source>
</evidence>
<feature type="compositionally biased region" description="Basic and acidic residues" evidence="6">
    <location>
        <begin position="86"/>
        <end position="110"/>
    </location>
</feature>
<evidence type="ECO:0000313" key="8">
    <source>
        <dbReference type="EMBL" id="CAA2944511.1"/>
    </source>
</evidence>
<comment type="similarity">
    <text evidence="5">Belongs to the HIPP family.</text>
</comment>
<accession>A0A8S0PFT5</accession>
<dbReference type="Proteomes" id="UP000594638">
    <property type="component" value="Unassembled WGS sequence"/>
</dbReference>
<dbReference type="InterPro" id="IPR006121">
    <property type="entry name" value="HMA_dom"/>
</dbReference>
<evidence type="ECO:0000313" key="9">
    <source>
        <dbReference type="Proteomes" id="UP000594638"/>
    </source>
</evidence>
<dbReference type="SUPFAM" id="SSF55008">
    <property type="entry name" value="HMA, heavy metal-associated domain"/>
    <property type="match status" value="1"/>
</dbReference>
<keyword evidence="4" id="KW-0636">Prenylation</keyword>
<dbReference type="GO" id="GO:0016020">
    <property type="term" value="C:membrane"/>
    <property type="evidence" value="ECO:0007669"/>
    <property type="project" value="UniProtKB-SubCell"/>
</dbReference>
<dbReference type="Gramene" id="OE9A049210T1">
    <property type="protein sequence ID" value="OE9A049210C1"/>
    <property type="gene ID" value="OE9A049210"/>
</dbReference>
<dbReference type="GO" id="GO:0009626">
    <property type="term" value="P:plant-type hypersensitive response"/>
    <property type="evidence" value="ECO:0007669"/>
    <property type="project" value="UniProtKB-KW"/>
</dbReference>
<name>A0A8S0PFT5_OLEEU</name>
<dbReference type="PROSITE" id="PS50846">
    <property type="entry name" value="HMA_2"/>
    <property type="match status" value="1"/>
</dbReference>
<dbReference type="AlphaFoldDB" id="A0A8S0PFT5"/>
<evidence type="ECO:0000256" key="1">
    <source>
        <dbReference type="ARBA" id="ARBA00004170"/>
    </source>
</evidence>
<dbReference type="Gene3D" id="3.30.70.100">
    <property type="match status" value="1"/>
</dbReference>
<organism evidence="8 9">
    <name type="scientific">Olea europaea subsp. europaea</name>
    <dbReference type="NCBI Taxonomy" id="158383"/>
    <lineage>
        <taxon>Eukaryota</taxon>
        <taxon>Viridiplantae</taxon>
        <taxon>Streptophyta</taxon>
        <taxon>Embryophyta</taxon>
        <taxon>Tracheophyta</taxon>
        <taxon>Spermatophyta</taxon>
        <taxon>Magnoliopsida</taxon>
        <taxon>eudicotyledons</taxon>
        <taxon>Gunneridae</taxon>
        <taxon>Pentapetalae</taxon>
        <taxon>asterids</taxon>
        <taxon>lamiids</taxon>
        <taxon>Lamiales</taxon>
        <taxon>Oleaceae</taxon>
        <taxon>Oleeae</taxon>
        <taxon>Olea</taxon>
    </lineage>
</organism>
<comment type="subcellular location">
    <subcellularLocation>
        <location evidence="1">Membrane</location>
        <topology evidence="1">Peripheral membrane protein</topology>
    </subcellularLocation>
</comment>
<evidence type="ECO:0000259" key="7">
    <source>
        <dbReference type="PROSITE" id="PS50846"/>
    </source>
</evidence>
<protein>
    <submittedName>
        <fullName evidence="8">Heavy metal-associated isoprenylated plant 42-like</fullName>
    </submittedName>
</protein>
<dbReference type="InterPro" id="IPR036163">
    <property type="entry name" value="HMA_dom_sf"/>
</dbReference>
<dbReference type="CDD" id="cd00371">
    <property type="entry name" value="HMA"/>
    <property type="match status" value="1"/>
</dbReference>
<feature type="domain" description="HMA" evidence="7">
    <location>
        <begin position="13"/>
        <end position="85"/>
    </location>
</feature>